<evidence type="ECO:0000313" key="2">
    <source>
        <dbReference type="EMBL" id="XBT18167.1"/>
    </source>
</evidence>
<dbReference type="GO" id="GO:0003676">
    <property type="term" value="F:nucleic acid binding"/>
    <property type="evidence" value="ECO:0007669"/>
    <property type="project" value="InterPro"/>
</dbReference>
<dbReference type="InterPro" id="IPR012340">
    <property type="entry name" value="NA-bd_OB-fold"/>
</dbReference>
<dbReference type="PROSITE" id="PS50126">
    <property type="entry name" value="S1"/>
    <property type="match status" value="1"/>
</dbReference>
<name>A0AAU7QQU1_9FLAO</name>
<dbReference type="AlphaFoldDB" id="A0AAU7QQU1"/>
<accession>A0AAU7QQU1</accession>
<gene>
    <name evidence="2" type="ORF">ABNO52_00965</name>
</gene>
<organism evidence="2">
    <name type="scientific">Candidatus Shikimatogenerans sp. Tser</name>
    <dbReference type="NCBI Taxonomy" id="3158568"/>
    <lineage>
        <taxon>Bacteria</taxon>
        <taxon>Pseudomonadati</taxon>
        <taxon>Bacteroidota</taxon>
        <taxon>Flavobacteriia</taxon>
        <taxon>Flavobacteriales</taxon>
        <taxon>Candidatus Shikimatogenerans</taxon>
    </lineage>
</organism>
<proteinExistence type="predicted"/>
<evidence type="ECO:0000259" key="1">
    <source>
        <dbReference type="PROSITE" id="PS50126"/>
    </source>
</evidence>
<sequence>MGYILKIEKCIYAFLPNDRLINNYKYNIKSFIKIFIININFKKKNIIVSNKNFYYYENFNKKILKYGFYNNKIILGKIKNKNNDKFIVKINNNIKGIFLKKKNIKNKIEINKNYKFKILKINFNKKNIKLGLKNVKNIFLNKIINKNFKIGDIIWGKIYKINNYSIKLIVEKYYIKAVIPITELFWEFDIKKHKEKIKIGDVLKCIIIDINFFKKEIILSHKRLIHNNVL</sequence>
<dbReference type="CDD" id="cd00164">
    <property type="entry name" value="S1_like"/>
    <property type="match status" value="1"/>
</dbReference>
<dbReference type="SMART" id="SM00316">
    <property type="entry name" value="S1"/>
    <property type="match status" value="2"/>
</dbReference>
<dbReference type="Pfam" id="PF00575">
    <property type="entry name" value="S1"/>
    <property type="match status" value="1"/>
</dbReference>
<dbReference type="Gene3D" id="2.40.50.140">
    <property type="entry name" value="Nucleic acid-binding proteins"/>
    <property type="match status" value="1"/>
</dbReference>
<feature type="domain" description="S1 motif" evidence="1">
    <location>
        <begin position="151"/>
        <end position="222"/>
    </location>
</feature>
<reference evidence="2" key="1">
    <citation type="submission" date="2024-06" db="EMBL/GenBank/DDBJ databases">
        <title>Diversity, functionality, and evolutionary history of bacterial symbionts in false click beetles (Coleoptera, Throscidae).</title>
        <authorList>
            <person name="Wierz J.C."/>
            <person name="Malm H."/>
            <person name="Kaltenpoth M."/>
            <person name="Engl T."/>
        </authorList>
    </citation>
    <scope>NUCLEOTIDE SEQUENCE</scope>
    <source>
        <strain evidence="2">Tser</strain>
    </source>
</reference>
<dbReference type="InterPro" id="IPR003029">
    <property type="entry name" value="S1_domain"/>
</dbReference>
<dbReference type="EMBL" id="CP157893">
    <property type="protein sequence ID" value="XBT18167.1"/>
    <property type="molecule type" value="Genomic_DNA"/>
</dbReference>
<protein>
    <submittedName>
        <fullName evidence="2">S1 RNA-binding domain-containing protein</fullName>
    </submittedName>
</protein>
<dbReference type="SUPFAM" id="SSF50249">
    <property type="entry name" value="Nucleic acid-binding proteins"/>
    <property type="match status" value="2"/>
</dbReference>